<evidence type="ECO:0000256" key="5">
    <source>
        <dbReference type="ARBA" id="ARBA00022840"/>
    </source>
</evidence>
<evidence type="ECO:0000259" key="12">
    <source>
        <dbReference type="PROSITE" id="PS51198"/>
    </source>
</evidence>
<dbReference type="Pfam" id="PF13361">
    <property type="entry name" value="UvrD_C"/>
    <property type="match status" value="2"/>
</dbReference>
<name>A0A9D1PWN6_9BACT</name>
<evidence type="ECO:0000256" key="1">
    <source>
        <dbReference type="ARBA" id="ARBA00009922"/>
    </source>
</evidence>
<evidence type="ECO:0000313" key="14">
    <source>
        <dbReference type="EMBL" id="HIW01137.1"/>
    </source>
</evidence>
<keyword evidence="3 10" id="KW-0378">Hydrolase</keyword>
<dbReference type="PROSITE" id="PS51198">
    <property type="entry name" value="UVRD_HELICASE_ATP_BIND"/>
    <property type="match status" value="1"/>
</dbReference>
<evidence type="ECO:0000256" key="11">
    <source>
        <dbReference type="SAM" id="MobiDB-lite"/>
    </source>
</evidence>
<feature type="domain" description="UvrD-like helicase C-terminal" evidence="13">
    <location>
        <begin position="294"/>
        <end position="543"/>
    </location>
</feature>
<dbReference type="PANTHER" id="PTHR11070:SF3">
    <property type="entry name" value="DNA 3'-5' HELICASE"/>
    <property type="match status" value="1"/>
</dbReference>
<keyword evidence="6" id="KW-0413">Isomerase</keyword>
<dbReference type="EMBL" id="DXHV01000073">
    <property type="protein sequence ID" value="HIW01137.1"/>
    <property type="molecule type" value="Genomic_DNA"/>
</dbReference>
<evidence type="ECO:0000256" key="7">
    <source>
        <dbReference type="ARBA" id="ARBA00034617"/>
    </source>
</evidence>
<dbReference type="EC" id="5.6.2.4" evidence="8"/>
<evidence type="ECO:0000256" key="3">
    <source>
        <dbReference type="ARBA" id="ARBA00022801"/>
    </source>
</evidence>
<dbReference type="GO" id="GO:0005524">
    <property type="term" value="F:ATP binding"/>
    <property type="evidence" value="ECO:0007669"/>
    <property type="project" value="UniProtKB-UniRule"/>
</dbReference>
<dbReference type="GO" id="GO:0043138">
    <property type="term" value="F:3'-5' DNA helicase activity"/>
    <property type="evidence" value="ECO:0007669"/>
    <property type="project" value="UniProtKB-EC"/>
</dbReference>
<comment type="caution">
    <text evidence="14">The sequence shown here is derived from an EMBL/GenBank/DDBJ whole genome shotgun (WGS) entry which is preliminary data.</text>
</comment>
<dbReference type="InterPro" id="IPR000212">
    <property type="entry name" value="DNA_helicase_UvrD/REP"/>
</dbReference>
<reference evidence="14" key="1">
    <citation type="journal article" date="2021" name="PeerJ">
        <title>Extensive microbial diversity within the chicken gut microbiome revealed by metagenomics and culture.</title>
        <authorList>
            <person name="Gilroy R."/>
            <person name="Ravi A."/>
            <person name="Getino M."/>
            <person name="Pursley I."/>
            <person name="Horton D.L."/>
            <person name="Alikhan N.F."/>
            <person name="Baker D."/>
            <person name="Gharbi K."/>
            <person name="Hall N."/>
            <person name="Watson M."/>
            <person name="Adriaenssens E.M."/>
            <person name="Foster-Nyarko E."/>
            <person name="Jarju S."/>
            <person name="Secka A."/>
            <person name="Antonio M."/>
            <person name="Oren A."/>
            <person name="Chaudhuri R.R."/>
            <person name="La Ragione R."/>
            <person name="Hildebrand F."/>
            <person name="Pallen M.J."/>
        </authorList>
    </citation>
    <scope>NUCLEOTIDE SEQUENCE</scope>
    <source>
        <strain evidence="14">ChiHecec2B26-446</strain>
    </source>
</reference>
<evidence type="ECO:0000256" key="4">
    <source>
        <dbReference type="ARBA" id="ARBA00022806"/>
    </source>
</evidence>
<dbReference type="CDD" id="cd17932">
    <property type="entry name" value="DEXQc_UvrD"/>
    <property type="match status" value="1"/>
</dbReference>
<evidence type="ECO:0000256" key="6">
    <source>
        <dbReference type="ARBA" id="ARBA00023235"/>
    </source>
</evidence>
<dbReference type="SUPFAM" id="SSF52540">
    <property type="entry name" value="P-loop containing nucleoside triphosphate hydrolases"/>
    <property type="match status" value="1"/>
</dbReference>
<evidence type="ECO:0000256" key="2">
    <source>
        <dbReference type="ARBA" id="ARBA00022741"/>
    </source>
</evidence>
<dbReference type="InterPro" id="IPR027417">
    <property type="entry name" value="P-loop_NTPase"/>
</dbReference>
<feature type="compositionally biased region" description="Low complexity" evidence="11">
    <location>
        <begin position="655"/>
        <end position="664"/>
    </location>
</feature>
<protein>
    <recommendedName>
        <fullName evidence="8">DNA 3'-5' helicase</fullName>
        <ecNumber evidence="8">5.6.2.4</ecNumber>
    </recommendedName>
</protein>
<reference evidence="14" key="2">
    <citation type="submission" date="2021-04" db="EMBL/GenBank/DDBJ databases">
        <authorList>
            <person name="Gilroy R."/>
        </authorList>
    </citation>
    <scope>NUCLEOTIDE SEQUENCE</scope>
    <source>
        <strain evidence="14">ChiHecec2B26-446</strain>
    </source>
</reference>
<dbReference type="AlphaFoldDB" id="A0A9D1PWN6"/>
<dbReference type="PANTHER" id="PTHR11070">
    <property type="entry name" value="UVRD / RECB / PCRA DNA HELICASE FAMILY MEMBER"/>
    <property type="match status" value="1"/>
</dbReference>
<dbReference type="PROSITE" id="PS51217">
    <property type="entry name" value="UVRD_HELICASE_CTER"/>
    <property type="match status" value="1"/>
</dbReference>
<evidence type="ECO:0000256" key="9">
    <source>
        <dbReference type="ARBA" id="ARBA00048988"/>
    </source>
</evidence>
<sequence>MLAYETLLNSAQYRVVSSPNGPMLVIAGAGTGKTRTIVFRLAWLVEHGVAPHNILLLTFTRKAAREMLDRATDLLGADLNGLYGGTFHAFAYRILRKFKPFWLEERPFSVMDSTDQQEAVKRCREESGIGKGIRGFPKTQAIVGLFSKARNKEQSLQDILQNESPQILPYSQELGRIHEAYQDYKRKAGLLDYDDLLYELEDVLQKDPEALRYVRSRYQHILVDEYQDTNLVQARLIEYMAGELTEERSVMAVGDEAQSIYAFRGATVRNILDFPNRFPNTRIVALEENYRSVQPVLQVANRVMSFATEGYAKVLKAVRTGGSPARVICCGSDVEQGKCVARRVEALLKDNEPSDIAVLFRSGYQSYQVEAELTALGIRYRKYGGLRIQEAAHVKDLLAYLHLIINPRDYAAFSRVALMHDKIGPRTAEKIFAGIDVPEAENRFRKSHPRLFEELDLLTRLAGEQGSVADTVREVMTVYEPHLQELYPEDASVRWLGLQEIASLASAAEELDLFVAELLLDSVDQEEQDEDFVTLSTIHSAKGLEWKHVLILDLVEGRLPSRFALLRQETMEEERRLMYVACTRARDNLELYWYRRSESAASYGGDSFCTASTFLDELEEGDRILCKGSATGRIIQTSAASHSAPDIPAWRRMPAQGQAAQAGEQDGKEVRKQARDENQEDGPLVPALEVLPAIRAGSIRKCRHSIFGEGLIMGVQDNNVLQIKFPVLGIKNIMASFIYVQSK</sequence>
<gene>
    <name evidence="14" type="ORF">H9894_08115</name>
</gene>
<comment type="catalytic activity">
    <reaction evidence="7">
        <text>Couples ATP hydrolysis with the unwinding of duplex DNA by translocating in the 3'-5' direction.</text>
        <dbReference type="EC" id="5.6.2.4"/>
    </reaction>
</comment>
<dbReference type="InterPro" id="IPR014016">
    <property type="entry name" value="UvrD-like_ATP-bd"/>
</dbReference>
<comment type="similarity">
    <text evidence="1">Belongs to the helicase family. UvrD subfamily.</text>
</comment>
<proteinExistence type="inferred from homology"/>
<feature type="compositionally biased region" description="Basic and acidic residues" evidence="11">
    <location>
        <begin position="665"/>
        <end position="677"/>
    </location>
</feature>
<evidence type="ECO:0000256" key="8">
    <source>
        <dbReference type="ARBA" id="ARBA00034808"/>
    </source>
</evidence>
<keyword evidence="4 10" id="KW-0347">Helicase</keyword>
<accession>A0A9D1PWN6</accession>
<dbReference type="GO" id="GO:0005829">
    <property type="term" value="C:cytosol"/>
    <property type="evidence" value="ECO:0007669"/>
    <property type="project" value="TreeGrafter"/>
</dbReference>
<evidence type="ECO:0000313" key="15">
    <source>
        <dbReference type="Proteomes" id="UP000886752"/>
    </source>
</evidence>
<organism evidence="14 15">
    <name type="scientific">Candidatus Desulfovibrio intestinipullorum</name>
    <dbReference type="NCBI Taxonomy" id="2838536"/>
    <lineage>
        <taxon>Bacteria</taxon>
        <taxon>Pseudomonadati</taxon>
        <taxon>Thermodesulfobacteriota</taxon>
        <taxon>Desulfovibrionia</taxon>
        <taxon>Desulfovibrionales</taxon>
        <taxon>Desulfovibrionaceae</taxon>
        <taxon>Desulfovibrio</taxon>
    </lineage>
</organism>
<dbReference type="InterPro" id="IPR014017">
    <property type="entry name" value="DNA_helicase_UvrD-like_C"/>
</dbReference>
<keyword evidence="2 10" id="KW-0547">Nucleotide-binding</keyword>
<feature type="domain" description="UvrD-like helicase ATP-binding" evidence="12">
    <location>
        <begin position="6"/>
        <end position="293"/>
    </location>
</feature>
<keyword evidence="5 10" id="KW-0067">ATP-binding</keyword>
<dbReference type="GO" id="GO:0000725">
    <property type="term" value="P:recombinational repair"/>
    <property type="evidence" value="ECO:0007669"/>
    <property type="project" value="TreeGrafter"/>
</dbReference>
<evidence type="ECO:0000256" key="10">
    <source>
        <dbReference type="PROSITE-ProRule" id="PRU00560"/>
    </source>
</evidence>
<dbReference type="GO" id="GO:0016787">
    <property type="term" value="F:hydrolase activity"/>
    <property type="evidence" value="ECO:0007669"/>
    <property type="project" value="UniProtKB-UniRule"/>
</dbReference>
<dbReference type="Gene3D" id="1.10.10.160">
    <property type="match status" value="1"/>
</dbReference>
<feature type="binding site" evidence="10">
    <location>
        <begin position="27"/>
        <end position="34"/>
    </location>
    <ligand>
        <name>ATP</name>
        <dbReference type="ChEBI" id="CHEBI:30616"/>
    </ligand>
</feature>
<dbReference type="GO" id="GO:0003677">
    <property type="term" value="F:DNA binding"/>
    <property type="evidence" value="ECO:0007669"/>
    <property type="project" value="InterPro"/>
</dbReference>
<dbReference type="InterPro" id="IPR013986">
    <property type="entry name" value="DExx_box_DNA_helicase_dom_sf"/>
</dbReference>
<dbReference type="Proteomes" id="UP000886752">
    <property type="component" value="Unassembled WGS sequence"/>
</dbReference>
<feature type="region of interest" description="Disordered" evidence="11">
    <location>
        <begin position="653"/>
        <end position="679"/>
    </location>
</feature>
<dbReference type="CDD" id="cd18807">
    <property type="entry name" value="SF1_C_UvrD"/>
    <property type="match status" value="1"/>
</dbReference>
<dbReference type="Gene3D" id="1.10.486.10">
    <property type="entry name" value="PCRA, domain 4"/>
    <property type="match status" value="1"/>
</dbReference>
<comment type="catalytic activity">
    <reaction evidence="9">
        <text>ATP + H2O = ADP + phosphate + H(+)</text>
        <dbReference type="Rhea" id="RHEA:13065"/>
        <dbReference type="ChEBI" id="CHEBI:15377"/>
        <dbReference type="ChEBI" id="CHEBI:15378"/>
        <dbReference type="ChEBI" id="CHEBI:30616"/>
        <dbReference type="ChEBI" id="CHEBI:43474"/>
        <dbReference type="ChEBI" id="CHEBI:456216"/>
        <dbReference type="EC" id="5.6.2.4"/>
    </reaction>
</comment>
<evidence type="ECO:0000259" key="13">
    <source>
        <dbReference type="PROSITE" id="PS51217"/>
    </source>
</evidence>
<dbReference type="Pfam" id="PF00580">
    <property type="entry name" value="UvrD-helicase"/>
    <property type="match status" value="1"/>
</dbReference>
<dbReference type="Gene3D" id="3.40.50.300">
    <property type="entry name" value="P-loop containing nucleotide triphosphate hydrolases"/>
    <property type="match status" value="2"/>
</dbReference>